<evidence type="ECO:0000256" key="1">
    <source>
        <dbReference type="SAM" id="MobiDB-lite"/>
    </source>
</evidence>
<name>A0A9N9KQ69_9HELO</name>
<comment type="caution">
    <text evidence="2">The sequence shown here is derived from an EMBL/GenBank/DDBJ whole genome shotgun (WGS) entry which is preliminary data.</text>
</comment>
<reference evidence="2" key="1">
    <citation type="submission" date="2021-07" db="EMBL/GenBank/DDBJ databases">
        <authorList>
            <person name="Durling M."/>
        </authorList>
    </citation>
    <scope>NUCLEOTIDE SEQUENCE</scope>
</reference>
<dbReference type="Proteomes" id="UP000696280">
    <property type="component" value="Unassembled WGS sequence"/>
</dbReference>
<evidence type="ECO:0000313" key="2">
    <source>
        <dbReference type="EMBL" id="CAG8950042.1"/>
    </source>
</evidence>
<sequence length="118" mass="13162">MPHTLRRLTALVVRVLGLRRRRNSSAEDNADELESGSAEVDASTHIKYTITPRSQATNSQGSSQDTPIFDVYVHQNESGDVTTEKDLAILSRLLNDPLGVQNRGLNKGKYIVHRELIH</sequence>
<dbReference type="EMBL" id="CAJVRL010000035">
    <property type="protein sequence ID" value="CAG8950042.1"/>
    <property type="molecule type" value="Genomic_DNA"/>
</dbReference>
<evidence type="ECO:0000313" key="3">
    <source>
        <dbReference type="Proteomes" id="UP000696280"/>
    </source>
</evidence>
<dbReference type="AlphaFoldDB" id="A0A9N9KQ69"/>
<proteinExistence type="predicted"/>
<gene>
    <name evidence="2" type="ORF">HYFRA_00008274</name>
</gene>
<protein>
    <submittedName>
        <fullName evidence="2">Uncharacterized protein</fullName>
    </submittedName>
</protein>
<organism evidence="2 3">
    <name type="scientific">Hymenoscyphus fraxineus</name>
    <dbReference type="NCBI Taxonomy" id="746836"/>
    <lineage>
        <taxon>Eukaryota</taxon>
        <taxon>Fungi</taxon>
        <taxon>Dikarya</taxon>
        <taxon>Ascomycota</taxon>
        <taxon>Pezizomycotina</taxon>
        <taxon>Leotiomycetes</taxon>
        <taxon>Helotiales</taxon>
        <taxon>Helotiaceae</taxon>
        <taxon>Hymenoscyphus</taxon>
    </lineage>
</organism>
<keyword evidence="3" id="KW-1185">Reference proteome</keyword>
<accession>A0A9N9KQ69</accession>
<feature type="region of interest" description="Disordered" evidence="1">
    <location>
        <begin position="22"/>
        <end position="43"/>
    </location>
</feature>